<name>A0A806DCV9_MEIRD</name>
<evidence type="ECO:0000313" key="1">
    <source>
        <dbReference type="EMBL" id="ADD29416.1"/>
    </source>
</evidence>
<dbReference type="Proteomes" id="UP000006655">
    <property type="component" value="Chromosome"/>
</dbReference>
<accession>A0A806DCV9</accession>
<reference evidence="1 2" key="1">
    <citation type="journal article" date="2010" name="Stand. Genomic Sci.">
        <title>Complete genome sequence of Meiothermus ruber type strain (21).</title>
        <authorList>
            <person name="Tindall B.J."/>
            <person name="Sikorski J."/>
            <person name="Lucas S."/>
            <person name="Goltsman E."/>
            <person name="Copeland A."/>
            <person name="Glavina Del Rio T."/>
            <person name="Nolan M."/>
            <person name="Tice H."/>
            <person name="Cheng J.F."/>
            <person name="Han C."/>
            <person name="Pitluck S."/>
            <person name="Liolios K."/>
            <person name="Ivanova N."/>
            <person name="Mavromatis K."/>
            <person name="Ovchinnikova G."/>
            <person name="Pati A."/>
            <person name="Fahnrich R."/>
            <person name="Goodwin L."/>
            <person name="Chen A."/>
            <person name="Palaniappan K."/>
            <person name="Land M."/>
            <person name="Hauser L."/>
            <person name="Chang Y.J."/>
            <person name="Jeffries C.D."/>
            <person name="Rohde M."/>
            <person name="Goker M."/>
            <person name="Woyke T."/>
            <person name="Bristow J."/>
            <person name="Eisen J.A."/>
            <person name="Markowitz V."/>
            <person name="Hugenholtz P."/>
            <person name="Kyrpides N.C."/>
            <person name="Klenk H.P."/>
            <person name="Lapidus A."/>
        </authorList>
    </citation>
    <scope>NUCLEOTIDE SEQUENCE [LARGE SCALE GENOMIC DNA]</scope>
    <source>
        <strain evidence="2">ATCC 35948 / DSM 1279 / VKM B-1258 / 21</strain>
    </source>
</reference>
<keyword evidence="2" id="KW-1185">Reference proteome</keyword>
<proteinExistence type="predicted"/>
<protein>
    <submittedName>
        <fullName evidence="1">Uncharacterized protein</fullName>
    </submittedName>
</protein>
<dbReference type="KEGG" id="mrb:Mrub_2667"/>
<dbReference type="AlphaFoldDB" id="A0A806DCV9"/>
<dbReference type="EMBL" id="CP001743">
    <property type="protein sequence ID" value="ADD29416.1"/>
    <property type="molecule type" value="Genomic_DNA"/>
</dbReference>
<sequence length="56" mass="6990">MQINEMFLREYTETKLARLHREATIERQTRLNNQRSKDERALAVRLPWLRVLRKYF</sequence>
<gene>
    <name evidence="1" type="ordered locus">Mrub_2667</name>
</gene>
<evidence type="ECO:0000313" key="2">
    <source>
        <dbReference type="Proteomes" id="UP000006655"/>
    </source>
</evidence>
<organism evidence="1 2">
    <name type="scientific">Meiothermus ruber (strain ATCC 35948 / DSM 1279 / VKM B-1258 / 21)</name>
    <name type="common">Thermus ruber</name>
    <dbReference type="NCBI Taxonomy" id="504728"/>
    <lineage>
        <taxon>Bacteria</taxon>
        <taxon>Thermotogati</taxon>
        <taxon>Deinococcota</taxon>
        <taxon>Deinococci</taxon>
        <taxon>Thermales</taxon>
        <taxon>Thermaceae</taxon>
        <taxon>Meiothermus</taxon>
    </lineage>
</organism>